<name>A0A1T4JY14_9FIRM</name>
<protein>
    <recommendedName>
        <fullName evidence="4">Lipoprotein</fullName>
    </recommendedName>
</protein>
<evidence type="ECO:0000256" key="1">
    <source>
        <dbReference type="SAM" id="MobiDB-lite"/>
    </source>
</evidence>
<sequence length="177" mass="20043">MRKLYIFVLFLFIFSGCSDKKDESVSTDLAVSNPEIEVQDDIKLHHNPANPTESNDEYYSELELYMITESAIGYRLERQDASGKMLSGSASRSSDGTIANPNEKHLEPMTSSITLETRGEGQLSDMDYTYFKCKAIFSDLTEQDCKNTLMVEELGGYRFGPIYIVEKDGEYCFTTTK</sequence>
<dbReference type="PROSITE" id="PS51257">
    <property type="entry name" value="PROKAR_LIPOPROTEIN"/>
    <property type="match status" value="1"/>
</dbReference>
<accession>A0A1T4JY14</accession>
<organism evidence="2 3">
    <name type="scientific">Anaerorhabdus furcosa</name>
    <dbReference type="NCBI Taxonomy" id="118967"/>
    <lineage>
        <taxon>Bacteria</taxon>
        <taxon>Bacillati</taxon>
        <taxon>Bacillota</taxon>
        <taxon>Erysipelotrichia</taxon>
        <taxon>Erysipelotrichales</taxon>
        <taxon>Erysipelotrichaceae</taxon>
        <taxon>Anaerorhabdus</taxon>
    </lineage>
</organism>
<proteinExistence type="predicted"/>
<reference evidence="3" key="1">
    <citation type="submission" date="2017-02" db="EMBL/GenBank/DDBJ databases">
        <authorList>
            <person name="Varghese N."/>
            <person name="Submissions S."/>
        </authorList>
    </citation>
    <scope>NUCLEOTIDE SEQUENCE [LARGE SCALE GENOMIC DNA]</scope>
    <source>
        <strain evidence="3">ATCC 25662</strain>
    </source>
</reference>
<evidence type="ECO:0008006" key="4">
    <source>
        <dbReference type="Google" id="ProtNLM"/>
    </source>
</evidence>
<dbReference type="STRING" id="118967.SAMN02745191_0161"/>
<keyword evidence="3" id="KW-1185">Reference proteome</keyword>
<dbReference type="AlphaFoldDB" id="A0A1T4JY14"/>
<evidence type="ECO:0000313" key="3">
    <source>
        <dbReference type="Proteomes" id="UP000243297"/>
    </source>
</evidence>
<gene>
    <name evidence="2" type="ORF">SAMN02745191_0161</name>
</gene>
<dbReference type="EMBL" id="FUWY01000001">
    <property type="protein sequence ID" value="SJZ34977.1"/>
    <property type="molecule type" value="Genomic_DNA"/>
</dbReference>
<dbReference type="Proteomes" id="UP000243297">
    <property type="component" value="Unassembled WGS sequence"/>
</dbReference>
<dbReference type="RefSeq" id="WP_078710626.1">
    <property type="nucleotide sequence ID" value="NZ_FUWY01000001.1"/>
</dbReference>
<feature type="compositionally biased region" description="Polar residues" evidence="1">
    <location>
        <begin position="88"/>
        <end position="100"/>
    </location>
</feature>
<evidence type="ECO:0000313" key="2">
    <source>
        <dbReference type="EMBL" id="SJZ34977.1"/>
    </source>
</evidence>
<feature type="region of interest" description="Disordered" evidence="1">
    <location>
        <begin position="85"/>
        <end position="104"/>
    </location>
</feature>